<dbReference type="GeneID" id="57609195"/>
<reference evidence="2" key="1">
    <citation type="submission" date="2016-10" db="EMBL/GenBank/DDBJ databases">
        <authorList>
            <person name="Varghese N."/>
            <person name="Submissions S."/>
        </authorList>
    </citation>
    <scope>NUCLEOTIDE SEQUENCE [LARGE SCALE GENOMIC DNA]</scope>
    <source>
        <strain evidence="2">DSM 26382</strain>
    </source>
</reference>
<evidence type="ECO:0000313" key="1">
    <source>
        <dbReference type="EMBL" id="SDC81609.1"/>
    </source>
</evidence>
<sequence>MNKPSANRSRVKEVSIRNNRQLRDVAFTLRNLFKSGHLGAAEILQEAGNAHEEHRAVLHAGAKQISHNGWSFSDAVSGLFPANIMPAIQAGETAGSIDKVFDQIWQASKAQEEINKVIGQLKTPIAILFVAFLISLVFYIVLVPFVYEGLARNAPPSYDPGFIVNSANAIRSWLDHNWLLTLVGFSGLVIGIAAALAKQENRDAVGIWCVKGLSRFKGIGSAYANLKFGLMARYLEIVSMAGLDMTDRIKLVVGLIPEPLRPGLLAFQKEMLVKGLKDAARAEGRAEGDPRKSIVMWPPYLRLAFSQAHDTGEMDEAMHEYGITMIMDGKERLENYIVTLNRLMLFLGGMAVTIPMGTIYTVMGQIMSLRMQSL</sequence>
<dbReference type="EMBL" id="FMZQ01000007">
    <property type="protein sequence ID" value="SDC81609.1"/>
    <property type="molecule type" value="Genomic_DNA"/>
</dbReference>
<dbReference type="AlphaFoldDB" id="A0A1G6PNG0"/>
<name>A0A1G6PNG0_9GAMM</name>
<keyword evidence="2" id="KW-1185">Reference proteome</keyword>
<dbReference type="InterPro" id="IPR003004">
    <property type="entry name" value="GspF/PilC"/>
</dbReference>
<dbReference type="Proteomes" id="UP000199467">
    <property type="component" value="Unassembled WGS sequence"/>
</dbReference>
<accession>A0A1G6PNG0</accession>
<dbReference type="Gene3D" id="1.20.81.30">
    <property type="entry name" value="Type II secretion system (T2SS), domain F"/>
    <property type="match status" value="1"/>
</dbReference>
<dbReference type="PANTHER" id="PTHR30012:SF0">
    <property type="entry name" value="TYPE II SECRETION SYSTEM PROTEIN F-RELATED"/>
    <property type="match status" value="1"/>
</dbReference>
<evidence type="ECO:0000313" key="2">
    <source>
        <dbReference type="Proteomes" id="UP000199467"/>
    </source>
</evidence>
<gene>
    <name evidence="1" type="ORF">SAMN05216576_1077</name>
</gene>
<dbReference type="InterPro" id="IPR042094">
    <property type="entry name" value="T2SS_GspF_sf"/>
</dbReference>
<proteinExistence type="predicted"/>
<organism evidence="1 2">
    <name type="scientific">Ectopseudomonas chengduensis</name>
    <dbReference type="NCBI Taxonomy" id="489632"/>
    <lineage>
        <taxon>Bacteria</taxon>
        <taxon>Pseudomonadati</taxon>
        <taxon>Pseudomonadota</taxon>
        <taxon>Gammaproteobacteria</taxon>
        <taxon>Pseudomonadales</taxon>
        <taxon>Pseudomonadaceae</taxon>
        <taxon>Ectopseudomonas</taxon>
    </lineage>
</organism>
<protein>
    <submittedName>
        <fullName evidence="1">Type II secretory pathway, component PulF</fullName>
    </submittedName>
</protein>
<dbReference type="PANTHER" id="PTHR30012">
    <property type="entry name" value="GENERAL SECRETION PATHWAY PROTEIN"/>
    <property type="match status" value="1"/>
</dbReference>
<dbReference type="RefSeq" id="WP_081101737.1">
    <property type="nucleotide sequence ID" value="NZ_FMZQ01000007.1"/>
</dbReference>